<name>A0A8S5RWL7_9CAUD</name>
<feature type="transmembrane region" description="Helical" evidence="1">
    <location>
        <begin position="15"/>
        <end position="32"/>
    </location>
</feature>
<evidence type="ECO:0000313" key="2">
    <source>
        <dbReference type="EMBL" id="DAF43148.1"/>
    </source>
</evidence>
<evidence type="ECO:0000256" key="1">
    <source>
        <dbReference type="SAM" id="Phobius"/>
    </source>
</evidence>
<keyword evidence="1" id="KW-1133">Transmembrane helix</keyword>
<protein>
    <submittedName>
        <fullName evidence="2">Uncharacterized protein</fullName>
    </submittedName>
</protein>
<accession>A0A8S5RWL7</accession>
<keyword evidence="1" id="KW-0812">Transmembrane</keyword>
<organism evidence="2">
    <name type="scientific">Siphoviridae sp. ctLeh52</name>
    <dbReference type="NCBI Taxonomy" id="2827849"/>
    <lineage>
        <taxon>Viruses</taxon>
        <taxon>Duplodnaviria</taxon>
        <taxon>Heunggongvirae</taxon>
        <taxon>Uroviricota</taxon>
        <taxon>Caudoviricetes</taxon>
    </lineage>
</organism>
<keyword evidence="1" id="KW-0472">Membrane</keyword>
<reference evidence="2" key="1">
    <citation type="journal article" date="2021" name="Proc. Natl. Acad. Sci. U.S.A.">
        <title>A Catalog of Tens of Thousands of Viruses from Human Metagenomes Reveals Hidden Associations with Chronic Diseases.</title>
        <authorList>
            <person name="Tisza M.J."/>
            <person name="Buck C.B."/>
        </authorList>
    </citation>
    <scope>NUCLEOTIDE SEQUENCE</scope>
    <source>
        <strain evidence="2">CtLeh52</strain>
    </source>
</reference>
<sequence length="33" mass="3664">MSQLTALFLGSGRHFLFYFGKGGAVCQILIIFK</sequence>
<proteinExistence type="predicted"/>
<dbReference type="EMBL" id="BK032499">
    <property type="protein sequence ID" value="DAF43148.1"/>
    <property type="molecule type" value="Genomic_DNA"/>
</dbReference>